<feature type="compositionally biased region" description="Basic and acidic residues" evidence="10">
    <location>
        <begin position="3010"/>
        <end position="3021"/>
    </location>
</feature>
<evidence type="ECO:0000256" key="6">
    <source>
        <dbReference type="ARBA" id="ARBA00034617"/>
    </source>
</evidence>
<evidence type="ECO:0000313" key="12">
    <source>
        <dbReference type="EMBL" id="KYK65205.1"/>
    </source>
</evidence>
<evidence type="ECO:0000256" key="2">
    <source>
        <dbReference type="ARBA" id="ARBA00022801"/>
    </source>
</evidence>
<feature type="compositionally biased region" description="Basic and acidic residues" evidence="10">
    <location>
        <begin position="2852"/>
        <end position="2861"/>
    </location>
</feature>
<dbReference type="InterPro" id="IPR014016">
    <property type="entry name" value="UvrD-like_ATP-bd"/>
</dbReference>
<feature type="domain" description="UvrD-like helicase ATP-binding" evidence="11">
    <location>
        <begin position="868"/>
        <end position="1468"/>
    </location>
</feature>
<feature type="compositionally biased region" description="Low complexity" evidence="10">
    <location>
        <begin position="24"/>
        <end position="39"/>
    </location>
</feature>
<feature type="compositionally biased region" description="Basic and acidic residues" evidence="10">
    <location>
        <begin position="1860"/>
        <end position="1871"/>
    </location>
</feature>
<feature type="compositionally biased region" description="Low complexity" evidence="10">
    <location>
        <begin position="2332"/>
        <end position="2374"/>
    </location>
</feature>
<feature type="compositionally biased region" description="Basic and acidic residues" evidence="10">
    <location>
        <begin position="2776"/>
        <end position="2813"/>
    </location>
</feature>
<feature type="compositionally biased region" description="Basic and acidic residues" evidence="10">
    <location>
        <begin position="2617"/>
        <end position="2641"/>
    </location>
</feature>
<feature type="compositionally biased region" description="Basic and acidic residues" evidence="10">
    <location>
        <begin position="2949"/>
        <end position="2982"/>
    </location>
</feature>
<feature type="compositionally biased region" description="Low complexity" evidence="10">
    <location>
        <begin position="1680"/>
        <end position="1695"/>
    </location>
</feature>
<evidence type="ECO:0000256" key="3">
    <source>
        <dbReference type="ARBA" id="ARBA00022806"/>
    </source>
</evidence>
<dbReference type="VEuPathDB" id="ToxoDB:TGPRC2_277550"/>
<evidence type="ECO:0000256" key="9">
    <source>
        <dbReference type="PROSITE-ProRule" id="PRU00560"/>
    </source>
</evidence>
<feature type="compositionally biased region" description="Polar residues" evidence="10">
    <location>
        <begin position="323"/>
        <end position="334"/>
    </location>
</feature>
<dbReference type="InterPro" id="IPR027417">
    <property type="entry name" value="P-loop_NTPase"/>
</dbReference>
<feature type="compositionally biased region" description="Basic and acidic residues" evidence="10">
    <location>
        <begin position="271"/>
        <end position="282"/>
    </location>
</feature>
<dbReference type="GO" id="GO:0000725">
    <property type="term" value="P:recombinational repair"/>
    <property type="evidence" value="ECO:0007669"/>
    <property type="project" value="TreeGrafter"/>
</dbReference>
<feature type="region of interest" description="Disordered" evidence="10">
    <location>
        <begin position="59"/>
        <end position="209"/>
    </location>
</feature>
<feature type="compositionally biased region" description="Basic and acidic residues" evidence="10">
    <location>
        <begin position="575"/>
        <end position="584"/>
    </location>
</feature>
<comment type="catalytic activity">
    <reaction evidence="6">
        <text>Couples ATP hydrolysis with the unwinding of duplex DNA by translocating in the 3'-5' direction.</text>
        <dbReference type="EC" id="5.6.2.4"/>
    </reaction>
</comment>
<evidence type="ECO:0000256" key="1">
    <source>
        <dbReference type="ARBA" id="ARBA00022741"/>
    </source>
</evidence>
<feature type="compositionally biased region" description="Basic and acidic residues" evidence="10">
    <location>
        <begin position="2088"/>
        <end position="2113"/>
    </location>
</feature>
<evidence type="ECO:0000256" key="7">
    <source>
        <dbReference type="ARBA" id="ARBA00034808"/>
    </source>
</evidence>
<feature type="compositionally biased region" description="Acidic residues" evidence="10">
    <location>
        <begin position="2575"/>
        <end position="2584"/>
    </location>
</feature>
<dbReference type="Gene3D" id="1.10.486.10">
    <property type="entry name" value="PCRA, domain 4"/>
    <property type="match status" value="1"/>
</dbReference>
<feature type="binding site" evidence="9">
    <location>
        <begin position="889"/>
        <end position="896"/>
    </location>
    <ligand>
        <name>ATP</name>
        <dbReference type="ChEBI" id="CHEBI:30616"/>
    </ligand>
</feature>
<dbReference type="PROSITE" id="PS51198">
    <property type="entry name" value="UVRD_HELICASE_ATP_BIND"/>
    <property type="match status" value="1"/>
</dbReference>
<feature type="region of interest" description="Disordered" evidence="10">
    <location>
        <begin position="2081"/>
        <end position="2212"/>
    </location>
</feature>
<feature type="region of interest" description="Disordered" evidence="10">
    <location>
        <begin position="2512"/>
        <end position="3178"/>
    </location>
</feature>
<evidence type="ECO:0000256" key="5">
    <source>
        <dbReference type="ARBA" id="ARBA00023235"/>
    </source>
</evidence>
<feature type="compositionally biased region" description="Low complexity" evidence="10">
    <location>
        <begin position="721"/>
        <end position="741"/>
    </location>
</feature>
<feature type="compositionally biased region" description="Low complexity" evidence="10">
    <location>
        <begin position="660"/>
        <end position="705"/>
    </location>
</feature>
<feature type="compositionally biased region" description="Basic and acidic residues" evidence="10">
    <location>
        <begin position="786"/>
        <end position="809"/>
    </location>
</feature>
<feature type="compositionally biased region" description="Low complexity" evidence="10">
    <location>
        <begin position="562"/>
        <end position="573"/>
    </location>
</feature>
<dbReference type="Pfam" id="PF13361">
    <property type="entry name" value="UvrD_C"/>
    <property type="match status" value="1"/>
</dbReference>
<feature type="region of interest" description="Disordered" evidence="10">
    <location>
        <begin position="2317"/>
        <end position="2374"/>
    </location>
</feature>
<feature type="compositionally biased region" description="Basic and acidic residues" evidence="10">
    <location>
        <begin position="3052"/>
        <end position="3072"/>
    </location>
</feature>
<feature type="compositionally biased region" description="Low complexity" evidence="10">
    <location>
        <begin position="624"/>
        <end position="645"/>
    </location>
</feature>
<feature type="region of interest" description="Disordered" evidence="10">
    <location>
        <begin position="444"/>
        <end position="466"/>
    </location>
</feature>
<evidence type="ECO:0000313" key="13">
    <source>
        <dbReference type="Proteomes" id="UP000075225"/>
    </source>
</evidence>
<feature type="region of interest" description="Disordered" evidence="10">
    <location>
        <begin position="1938"/>
        <end position="2020"/>
    </location>
</feature>
<feature type="compositionally biased region" description="Basic and acidic residues" evidence="10">
    <location>
        <begin position="2905"/>
        <end position="2914"/>
    </location>
</feature>
<feature type="region of interest" description="Disordered" evidence="10">
    <location>
        <begin position="1"/>
        <end position="43"/>
    </location>
</feature>
<feature type="compositionally biased region" description="Low complexity" evidence="10">
    <location>
        <begin position="959"/>
        <end position="975"/>
    </location>
</feature>
<feature type="compositionally biased region" description="Basic and acidic residues" evidence="10">
    <location>
        <begin position="2595"/>
        <end position="2609"/>
    </location>
</feature>
<feature type="compositionally biased region" description="Basic and acidic residues" evidence="10">
    <location>
        <begin position="2752"/>
        <end position="2768"/>
    </location>
</feature>
<keyword evidence="2 9" id="KW-0378">Hydrolase</keyword>
<dbReference type="Pfam" id="PF00580">
    <property type="entry name" value="UvrD-helicase"/>
    <property type="match status" value="1"/>
</dbReference>
<feature type="compositionally biased region" description="Low complexity" evidence="10">
    <location>
        <begin position="1965"/>
        <end position="1998"/>
    </location>
</feature>
<feature type="compositionally biased region" description="Low complexity" evidence="10">
    <location>
        <begin position="3127"/>
        <end position="3164"/>
    </location>
</feature>
<feature type="compositionally biased region" description="Basic and acidic residues" evidence="10">
    <location>
        <begin position="3107"/>
        <end position="3121"/>
    </location>
</feature>
<feature type="compositionally biased region" description="Low complexity" evidence="10">
    <location>
        <begin position="3089"/>
        <end position="3098"/>
    </location>
</feature>
<dbReference type="OrthoDB" id="417752at2759"/>
<evidence type="ECO:0000256" key="10">
    <source>
        <dbReference type="SAM" id="MobiDB-lite"/>
    </source>
</evidence>
<reference evidence="13" key="1">
    <citation type="submission" date="2016-03" db="EMBL/GenBank/DDBJ databases">
        <authorList>
            <person name="Sibley D."/>
            <person name="Venepally P."/>
            <person name="Karamycheva S."/>
            <person name="Hadjithomas M."/>
            <person name="Khan A."/>
            <person name="Brunk B."/>
            <person name="Roos D."/>
            <person name="Caler E."/>
            <person name="Lorenzi H."/>
        </authorList>
    </citation>
    <scope>NUCLEOTIDE SEQUENCE [LARGE SCALE GENOMIC DNA]</scope>
    <source>
        <strain evidence="13">TgCatPRC2</strain>
    </source>
</reference>
<dbReference type="EC" id="5.6.2.4" evidence="7"/>
<gene>
    <name evidence="12" type="ORF">TGPRC2_277550</name>
</gene>
<feature type="compositionally biased region" description="Basic and acidic residues" evidence="10">
    <location>
        <begin position="169"/>
        <end position="181"/>
    </location>
</feature>
<feature type="compositionally biased region" description="Acidic residues" evidence="10">
    <location>
        <begin position="1825"/>
        <end position="1839"/>
    </location>
</feature>
<feature type="compositionally biased region" description="Basic and acidic residues" evidence="10">
    <location>
        <begin position="300"/>
        <end position="322"/>
    </location>
</feature>
<comment type="caution">
    <text evidence="12">The sequence shown here is derived from an EMBL/GenBank/DDBJ whole genome shotgun (WGS) entry which is preliminary data.</text>
</comment>
<feature type="region of interest" description="Disordered" evidence="10">
    <location>
        <begin position="1673"/>
        <end position="1695"/>
    </location>
</feature>
<feature type="region of interest" description="Disordered" evidence="10">
    <location>
        <begin position="950"/>
        <end position="979"/>
    </location>
</feature>
<name>A0A151H757_TOXGO</name>
<dbReference type="Proteomes" id="UP000075225">
    <property type="component" value="Unassembled WGS sequence"/>
</dbReference>
<dbReference type="EMBL" id="AHZP02002041">
    <property type="protein sequence ID" value="KYK65205.1"/>
    <property type="molecule type" value="Genomic_DNA"/>
</dbReference>
<comment type="catalytic activity">
    <reaction evidence="8">
        <text>ATP + H2O = ADP + phosphate + H(+)</text>
        <dbReference type="Rhea" id="RHEA:13065"/>
        <dbReference type="ChEBI" id="CHEBI:15377"/>
        <dbReference type="ChEBI" id="CHEBI:15378"/>
        <dbReference type="ChEBI" id="CHEBI:30616"/>
        <dbReference type="ChEBI" id="CHEBI:43474"/>
        <dbReference type="ChEBI" id="CHEBI:456216"/>
        <dbReference type="EC" id="5.6.2.4"/>
    </reaction>
</comment>
<feature type="compositionally biased region" description="Basic and acidic residues" evidence="10">
    <location>
        <begin position="2536"/>
        <end position="2560"/>
    </location>
</feature>
<feature type="compositionally biased region" description="Low complexity" evidence="10">
    <location>
        <begin position="2688"/>
        <end position="2700"/>
    </location>
</feature>
<feature type="compositionally biased region" description="Basic and acidic residues" evidence="10">
    <location>
        <begin position="2820"/>
        <end position="2845"/>
    </location>
</feature>
<feature type="compositionally biased region" description="Polar residues" evidence="10">
    <location>
        <begin position="2671"/>
        <end position="2683"/>
    </location>
</feature>
<organism evidence="12 13">
    <name type="scientific">Toxoplasma gondii TgCatPRC2</name>
    <dbReference type="NCBI Taxonomy" id="1130821"/>
    <lineage>
        <taxon>Eukaryota</taxon>
        <taxon>Sar</taxon>
        <taxon>Alveolata</taxon>
        <taxon>Apicomplexa</taxon>
        <taxon>Conoidasida</taxon>
        <taxon>Coccidia</taxon>
        <taxon>Eucoccidiorida</taxon>
        <taxon>Eimeriorina</taxon>
        <taxon>Sarcocystidae</taxon>
        <taxon>Toxoplasma</taxon>
    </lineage>
</organism>
<dbReference type="GO" id="GO:0005634">
    <property type="term" value="C:nucleus"/>
    <property type="evidence" value="ECO:0007669"/>
    <property type="project" value="TreeGrafter"/>
</dbReference>
<feature type="region of interest" description="Disordered" evidence="10">
    <location>
        <begin position="1811"/>
        <end position="1886"/>
    </location>
</feature>
<protein>
    <recommendedName>
        <fullName evidence="7">DNA 3'-5' helicase</fullName>
        <ecNumber evidence="7">5.6.2.4</ecNumber>
    </recommendedName>
</protein>
<feature type="compositionally biased region" description="Polar residues" evidence="10">
    <location>
        <begin position="2202"/>
        <end position="2212"/>
    </location>
</feature>
<sequence length="3191" mass="342630">MENTSLSRVPERGSRSRDSPRPPGSSSLHASSQPQSPLLARDIRPAGALSGVWTVRSLDAGIPPHAGSVTKRFASSASSLSLPETQRHEQARNSQACLLDRSSPRSLASSQLRLEPAKPWVSFQRSRAQRTDRAHVDATLMSEAGDQNSRTPGVSANASSVSVEQMRLLPREGQKSSDARDAGSANQECPRTSQTPSLERLPAPLPTGLASTTLLREGSAAVFASKGIPGRKTSENKSSLSPPGAVSHSVTQQRPAPHRSRPLWTSGVWTPHHEADREEGREGLGSCASSNAERNAVRSGTRETELKGRKEEESRALSRTEMKTNPSPARTSGSPQNRPRQPRPPVSSGFHPASAPFHSRPLGASPSSISPSSSSSLSSYSCASSSSSSSLSSYSCASSSSSSPSSSSPLSTASRPSATSGPAVSLVGATGLRVPANSTVPACGASASLASHPVSSEEERRRSVAMVRSLSSAAVSSFQSSFVPSACVQSSPTPACASSRPPASSFSSLSASLASSAASSTRLASDPSQSSLSSQSLHSSHSLHSSLPSSLPWTSPGRSRGLSSAVPLSPSAPRLHSESSDGTEKPPAAFGLPAGDSLPSASRELLRRSIPFNASSLGGGKTQPPSSRSATLPSSAPSSFASATTRDPGVSPSRHTSDFSRPVVVRCSSPSSSPSPSRASTPAPSSPVLPSAASSASSYVLVSSLRPPRRPSAFLKPSVISSASLPSLPGSAGGASSESSAIFQSDTDAMETTRGGNGQQCEDKDRNQNGLYVDERARRRRTPVVRAHEAKKEGGKRMRSDGEEREREAEGLAFRAVLPEKAKGTRREETEEEVCLKEEAKEEGDAEKAVRICEAEKLLPPHSKIFGQLSEEQRRVVLAPAHANLCVIAGPGSGKTTAITARILRLLLEGEGPILALTFTRRGAEELRTRVVDGLSSTLAEMRLLSGSRENGALPSAVSPRTNAATSSTASARTNGGDSTIFNAPLAKLDWQRQTNWTHPFAPASAAGPHPRCDSAPVHPSVTCYSSSAVAPSASASFASLSASLGEQAPKSAAAAPGLPLFHDLAGRVLVGTFHKFGLLVLRRHGRAVGVPPSFLVATATRQGQLAREVLEAFKAREEARGAMLKSAREEPGRPQRACGVGNLEAAFQQVRRLHLLRMQRELAERQRERAARSRGGGPETAESRATGKTGETGEADICLDEAALDSDPDDLLDFLTDEEEEESGGFHSQHSGLPAAGRTTRREPGEACGGRQPSRGPVAPHMGSRVGSTKSRTTWKEVDMFLRLVRKCKFSEAFLDTLKTENAQLYALTRQYAALLRQQTPPLLDCSDLILLTLALLESQPNIRRDLATAYPIVVVDEFQDTSLPQFKVVKALALGRQEQEREQARERAWMHETMERERGEGRAGFCAGNPGRQEATRQRRGGVTVVGDDDQSIYGFRGIDAKNFLIFDRAFPDRLEFHLSCNYRSVAPIVSASLALINHNRHRRLKRLYPAARPFSSFLSSFLFQAVLPPHQMPSPPLGSASAAIHYTPSHQANALTNSSAAASSCPPSAPGCSSAAASSTPSSSSSSCSSLASSPSPSAGLLSLFPPAMCAVLSSPKAEAAYILRFIVALKQTRKLCWGDFVILSRTNRGLKELEELLQDPQVLHSAFRSSPLPDAGPLPILSLSPSLGEDEVENQRASSSASSPSSLAAPRSPLASLSSTLCLSPVTSPPSLWYRPDRPPDPSLLCPLWASSAFPEALPLHSTALKRRGTQMLRKQGVLLVCGYLRLALDPHHDASFLRVLNRPRRGLGLAVVRALCRCLQTLEGDAASPAEAGKPRSEAGNEETDAAEEVEEGEREGVEREGEGKGGRRRKRGREARAQEGARQDGEEGEEGEGGGRRKEAVTKSLVCWDAKWREGPLEGIDRLRKHERQCDAHRGSRVFSLYEAASIIAELEETAENGEGERKRNDETNTQQEGEAGTSSRSSSSSSANPSFSTPSPSVSSVSGSSPSSVDLPVEDHATERLSREKKETRLLSGSLLKQTKCPASALPRLRRFLEQLQALRSLARSRTAGASDLVLFVLKAFGLEAFLAGVSGETEGTETLPKTETEKQTTETADQKTLERRKERAEKKKGRKKAAGAGRDDGDEVCRQAEEETWGECGAGEKRGDSAVRASGEGTEREMQAKKLRKKNDGPDREKRTPIEEKRQTEKRDRESKTDPTSSTSVCSSENKLEDAWTLLRLAEGYTPNALQPTGWDCLSRFLKDLTNDRCGEAETLQRRNSIFLSTIHQAKGLEWPVVILAKANEGHLPLSNEDTSGSFVSLPARIPLTSVSSFSSSVPPSSSPPFSPSRSSSVLPTNRATSFTSSFTPSSSFTTPSSSFTTPSSSSSFGSSSSSSCGVPSSFSSCCSASSSASSSSSFVLVPPLSSSSSAAASAVSSVSAVSASLTAEAWQKRRTQEERVWAMWTEKKKLEEQELEEERRLCYVALTRAKSMLLVTCSKTEKSGQSLRVSRFVSEAKLFHFHPLSAASGVHPKSEKDPCRCRSAGTSTDARGSREEETETDRDAHAERRKREERNSQLGHRVAKGRLQEEGETGGNEEESLTKGKLTAEGQKKEEEDWTGETKAHQNGTDTESERNREMKMKGEHDASEEDIKIDTDISDLLDLSSVSERTGQWGRLLEARKKQQQNRSSSFRCTSPSFGRLAAPSAASHSVSVSNEGVRPVSDESSSSPSELAKALPAGALGEGRRPSRCGDLSRGETLDASSEGEELKKHAGERESEERSRTPSPTEGPARREVIEEASERRGGDPRAAEEKRREETKAEQDEEKLLPSTCAPKREEQYERRNAEDTQREEASQRDAQEAEAEEELQRKEESRNSNRQTLEMYAFEPEDDEVISLGSDLDEPTAGPMDPCRDAPTPGKEPEGKRRSEIACSSHAEIREVVTALEEAEEETGEEGEETGNAIAEKENYEQPTAEEKDERVDVREQSKDSREKETRQTPRVARKATERRDGEADVIVIDEEEAPETAHDRETEKTQETTAEPDSVSKGEDEMEEPTAVEVEDDDEVEAQRDQDESARSTDENEEGGRKTSSKAFFRSAQDLARRVAQASRSSSDFARPTASLHRDGHHTALKHRELQTSTFSLPSSSPSSSSPSSSSPSSSPLPSASSSSSGSALSSSGRLEAPARSLGSAAAPGRPWRCFLLKKK</sequence>
<dbReference type="GO" id="GO:0016787">
    <property type="term" value="F:hydrolase activity"/>
    <property type="evidence" value="ECO:0007669"/>
    <property type="project" value="UniProtKB-UniRule"/>
</dbReference>
<dbReference type="GO" id="GO:0043138">
    <property type="term" value="F:3'-5' DNA helicase activity"/>
    <property type="evidence" value="ECO:0007669"/>
    <property type="project" value="UniProtKB-EC"/>
</dbReference>
<dbReference type="SUPFAM" id="SSF52540">
    <property type="entry name" value="P-loop containing nucleoside triphosphate hydrolases"/>
    <property type="match status" value="2"/>
</dbReference>
<feature type="region of interest" description="Disordered" evidence="10">
    <location>
        <begin position="485"/>
        <end position="769"/>
    </location>
</feature>
<dbReference type="InterPro" id="IPR014017">
    <property type="entry name" value="DNA_helicase_UvrD-like_C"/>
</dbReference>
<proteinExistence type="predicted"/>
<evidence type="ECO:0000256" key="4">
    <source>
        <dbReference type="ARBA" id="ARBA00022840"/>
    </source>
</evidence>
<evidence type="ECO:0000259" key="11">
    <source>
        <dbReference type="PROSITE" id="PS51198"/>
    </source>
</evidence>
<feature type="compositionally biased region" description="Polar residues" evidence="10">
    <location>
        <begin position="145"/>
        <end position="163"/>
    </location>
</feature>
<keyword evidence="1 9" id="KW-0547">Nucleotide-binding</keyword>
<dbReference type="PANTHER" id="PTHR11070:SF2">
    <property type="entry name" value="ATP-DEPENDENT DNA HELICASE SRS2"/>
    <property type="match status" value="1"/>
</dbReference>
<dbReference type="PANTHER" id="PTHR11070">
    <property type="entry name" value="UVRD / RECB / PCRA DNA HELICASE FAMILY MEMBER"/>
    <property type="match status" value="1"/>
</dbReference>
<feature type="compositionally biased region" description="Basic and acidic residues" evidence="10">
    <location>
        <begin position="1840"/>
        <end position="1851"/>
    </location>
</feature>
<dbReference type="InterPro" id="IPR000212">
    <property type="entry name" value="DNA_helicase_UvrD/REP"/>
</dbReference>
<feature type="compositionally biased region" description="Polar residues" evidence="10">
    <location>
        <begin position="184"/>
        <end position="197"/>
    </location>
</feature>
<dbReference type="GO" id="GO:0003677">
    <property type="term" value="F:DNA binding"/>
    <property type="evidence" value="ECO:0007669"/>
    <property type="project" value="InterPro"/>
</dbReference>
<feature type="compositionally biased region" description="Basic and acidic residues" evidence="10">
    <location>
        <begin position="2125"/>
        <end position="2137"/>
    </location>
</feature>
<keyword evidence="5" id="KW-0413">Isomerase</keyword>
<feature type="compositionally biased region" description="Basic and acidic residues" evidence="10">
    <location>
        <begin position="2000"/>
        <end position="2016"/>
    </location>
</feature>
<keyword evidence="3 9" id="KW-0347">Helicase</keyword>
<feature type="region of interest" description="Disordered" evidence="10">
    <location>
        <begin position="1165"/>
        <end position="1195"/>
    </location>
</feature>
<evidence type="ECO:0000256" key="8">
    <source>
        <dbReference type="ARBA" id="ARBA00048988"/>
    </source>
</evidence>
<feature type="compositionally biased region" description="Acidic residues" evidence="10">
    <location>
        <begin position="3035"/>
        <end position="3051"/>
    </location>
</feature>
<dbReference type="Gene3D" id="3.40.50.300">
    <property type="entry name" value="P-loop containing nucleotide triphosphate hydrolases"/>
    <property type="match status" value="3"/>
</dbReference>
<feature type="region of interest" description="Disordered" evidence="10">
    <location>
        <begin position="225"/>
        <end position="424"/>
    </location>
</feature>
<feature type="compositionally biased region" description="Low complexity" evidence="10">
    <location>
        <begin position="364"/>
        <end position="420"/>
    </location>
</feature>
<keyword evidence="4 9" id="KW-0067">ATP-binding</keyword>
<feature type="compositionally biased region" description="Basic and acidic residues" evidence="10">
    <location>
        <begin position="2161"/>
        <end position="2201"/>
    </location>
</feature>
<feature type="compositionally biased region" description="Polar residues" evidence="10">
    <location>
        <begin position="73"/>
        <end position="84"/>
    </location>
</feature>
<dbReference type="GO" id="GO:0005524">
    <property type="term" value="F:ATP binding"/>
    <property type="evidence" value="ECO:0007669"/>
    <property type="project" value="UniProtKB-UniRule"/>
</dbReference>
<feature type="compositionally biased region" description="Basic and acidic residues" evidence="10">
    <location>
        <begin position="9"/>
        <end position="20"/>
    </location>
</feature>
<feature type="region of interest" description="Disordered" evidence="10">
    <location>
        <begin position="783"/>
        <end position="809"/>
    </location>
</feature>
<feature type="region of interest" description="Disordered" evidence="10">
    <location>
        <begin position="1219"/>
        <end position="1272"/>
    </location>
</feature>
<feature type="compositionally biased region" description="Acidic residues" evidence="10">
    <location>
        <begin position="2931"/>
        <end position="2943"/>
    </location>
</feature>
<accession>A0A151H757</accession>
<feature type="compositionally biased region" description="Low complexity" evidence="10">
    <location>
        <begin position="485"/>
        <end position="552"/>
    </location>
</feature>